<name>F0P1P1_WEEVC</name>
<feature type="transmembrane region" description="Helical" evidence="6">
    <location>
        <begin position="265"/>
        <end position="285"/>
    </location>
</feature>
<dbReference type="AlphaFoldDB" id="F0P1P1"/>
<dbReference type="InterPro" id="IPR050833">
    <property type="entry name" value="Poly_Biosynth_Transport"/>
</dbReference>
<feature type="transmembrane region" description="Helical" evidence="6">
    <location>
        <begin position="238"/>
        <end position="259"/>
    </location>
</feature>
<proteinExistence type="predicted"/>
<dbReference type="GO" id="GO:0005886">
    <property type="term" value="C:plasma membrane"/>
    <property type="evidence" value="ECO:0007669"/>
    <property type="project" value="UniProtKB-SubCell"/>
</dbReference>
<dbReference type="Proteomes" id="UP000008641">
    <property type="component" value="Chromosome"/>
</dbReference>
<dbReference type="InterPro" id="IPR002797">
    <property type="entry name" value="Polysacc_synth"/>
</dbReference>
<feature type="transmembrane region" description="Helical" evidence="6">
    <location>
        <begin position="155"/>
        <end position="175"/>
    </location>
</feature>
<feature type="transmembrane region" description="Helical" evidence="6">
    <location>
        <begin position="126"/>
        <end position="143"/>
    </location>
</feature>
<keyword evidence="5 6" id="KW-0472">Membrane</keyword>
<evidence type="ECO:0000256" key="2">
    <source>
        <dbReference type="ARBA" id="ARBA00022475"/>
    </source>
</evidence>
<accession>F0P1P1</accession>
<gene>
    <name evidence="7" type="ordered locus">Weevi_0959</name>
</gene>
<feature type="transmembrane region" description="Helical" evidence="6">
    <location>
        <begin position="21"/>
        <end position="43"/>
    </location>
</feature>
<evidence type="ECO:0000256" key="5">
    <source>
        <dbReference type="ARBA" id="ARBA00023136"/>
    </source>
</evidence>
<feature type="transmembrane region" description="Helical" evidence="6">
    <location>
        <begin position="327"/>
        <end position="353"/>
    </location>
</feature>
<feature type="transmembrane region" description="Helical" evidence="6">
    <location>
        <begin position="98"/>
        <end position="120"/>
    </location>
</feature>
<evidence type="ECO:0000313" key="8">
    <source>
        <dbReference type="Proteomes" id="UP000008641"/>
    </source>
</evidence>
<dbReference type="Pfam" id="PF01943">
    <property type="entry name" value="Polysacc_synt"/>
    <property type="match status" value="1"/>
</dbReference>
<keyword evidence="4 6" id="KW-1133">Transmembrane helix</keyword>
<feature type="transmembrane region" description="Helical" evidence="6">
    <location>
        <begin position="297"/>
        <end position="321"/>
    </location>
</feature>
<dbReference type="KEGG" id="wvi:Weevi_0959"/>
<evidence type="ECO:0000256" key="6">
    <source>
        <dbReference type="SAM" id="Phobius"/>
    </source>
</evidence>
<keyword evidence="3 6" id="KW-0812">Transmembrane</keyword>
<dbReference type="PANTHER" id="PTHR30250:SF11">
    <property type="entry name" value="O-ANTIGEN TRANSPORTER-RELATED"/>
    <property type="match status" value="1"/>
</dbReference>
<evidence type="ECO:0000313" key="7">
    <source>
        <dbReference type="EMBL" id="ADX67669.1"/>
    </source>
</evidence>
<evidence type="ECO:0000256" key="3">
    <source>
        <dbReference type="ARBA" id="ARBA00022692"/>
    </source>
</evidence>
<keyword evidence="2" id="KW-1003">Cell membrane</keyword>
<dbReference type="PANTHER" id="PTHR30250">
    <property type="entry name" value="PST FAMILY PREDICTED COLANIC ACID TRANSPORTER"/>
    <property type="match status" value="1"/>
</dbReference>
<feature type="transmembrane region" description="Helical" evidence="6">
    <location>
        <begin position="181"/>
        <end position="204"/>
    </location>
</feature>
<evidence type="ECO:0000256" key="1">
    <source>
        <dbReference type="ARBA" id="ARBA00004651"/>
    </source>
</evidence>
<dbReference type="HOGENOM" id="CLU_022017_0_2_10"/>
<dbReference type="eggNOG" id="COG2244">
    <property type="taxonomic scope" value="Bacteria"/>
</dbReference>
<comment type="subcellular location">
    <subcellularLocation>
        <location evidence="1">Cell membrane</location>
        <topology evidence="1">Multi-pass membrane protein</topology>
    </subcellularLocation>
</comment>
<dbReference type="RefSeq" id="WP_013598059.1">
    <property type="nucleotide sequence ID" value="NC_015144.1"/>
</dbReference>
<evidence type="ECO:0000256" key="4">
    <source>
        <dbReference type="ARBA" id="ARBA00022989"/>
    </source>
</evidence>
<dbReference type="OrthoDB" id="9815702at2"/>
<feature type="transmembrane region" description="Helical" evidence="6">
    <location>
        <begin position="55"/>
        <end position="77"/>
    </location>
</feature>
<dbReference type="STRING" id="865938.Weevi_0959"/>
<sequence length="412" mass="46998">MKNKIKQLLKNKDAKSLIENFFSLGALQVINLILPLVVLPYMIKTVGFDKYGVVVLAASLIAYFSSVTDYSFTITATRDVAVFRDSPQKINIIYSKVLIVKSILLLFSWLIIGIIVFAYLPFYEEKTVFFCSALMLFGYVLFPEWFFQGIEKMKFIAFLNVGIKVFFTACIFILVRTPEDYWKYALLNSIGYIGAGLIGQYLLIKKYKLKFIWLKNKYIRQTFKSNFPVFINRFVPNLYNNTSTFLLGVLANTSSVGLYDAIKKIIDLGVMVISVISRVFFPYLNRNKAGFAQYMKGMIIVGAILAVSPIIFYKIVFWYLNIQDADAFWVLLVLSIGLFFITLYDVFGLNYFIVNRKDKIVMRNTLMASLVGLVLAYPLISYFGIIGAAINLTLARVIMGGGMAYNYIKKKV</sequence>
<reference evidence="7 8" key="1">
    <citation type="journal article" date="2011" name="Stand. Genomic Sci.">
        <title>Complete genome sequence of Weeksella virosa type strain (9751).</title>
        <authorList>
            <person name="Lang E."/>
            <person name="Teshima H."/>
            <person name="Lucas S."/>
            <person name="Lapidus A."/>
            <person name="Hammon N."/>
            <person name="Deshpande S."/>
            <person name="Nolan M."/>
            <person name="Cheng J.F."/>
            <person name="Pitluck S."/>
            <person name="Liolios K."/>
            <person name="Pagani I."/>
            <person name="Mikhailova N."/>
            <person name="Ivanova N."/>
            <person name="Mavromatis K."/>
            <person name="Pati A."/>
            <person name="Tapia R."/>
            <person name="Han C."/>
            <person name="Goodwin L."/>
            <person name="Chen A."/>
            <person name="Palaniappan K."/>
            <person name="Land M."/>
            <person name="Hauser L."/>
            <person name="Chang Y.J."/>
            <person name="Jeffries C.D."/>
            <person name="Brambilla E.M."/>
            <person name="Kopitz M."/>
            <person name="Rohde M."/>
            <person name="Goker M."/>
            <person name="Tindall B.J."/>
            <person name="Detter J.C."/>
            <person name="Woyke T."/>
            <person name="Bristow J."/>
            <person name="Eisen J.A."/>
            <person name="Markowitz V."/>
            <person name="Hugenholtz P."/>
            <person name="Klenk H.P."/>
            <person name="Kyrpides N.C."/>
        </authorList>
    </citation>
    <scope>NUCLEOTIDE SEQUENCE [LARGE SCALE GENOMIC DNA]</scope>
    <source>
        <strain evidence="8">ATCC 43766 / DSM 16922 / JCM 21250 / NBRC 16016 / NCTC 11634 / CL345/78</strain>
    </source>
</reference>
<protein>
    <submittedName>
        <fullName evidence="7">Polysaccharide biosynthesis protein</fullName>
    </submittedName>
</protein>
<reference evidence="8" key="2">
    <citation type="journal article" date="2011" name="Stand. Genomic Sci.">
        <title>Complete genome sequence of Weeksella virosa type strain (9751T).</title>
        <authorList>
            <person name="Lang E."/>
            <person name="Teshima H."/>
            <person name="Lucas S."/>
            <person name="Lapidus A."/>
            <person name="Hammon N."/>
            <person name="Deshpande S."/>
            <person name="Nolan M."/>
            <person name="Cheng J."/>
            <person name="Pitluck S."/>
            <person name="Liolios K."/>
            <person name="Pagani I."/>
            <person name="Mikhailova N."/>
            <person name="Ivanova N."/>
            <person name="Mavromatis K."/>
            <person name="Pati A."/>
            <person name="Tapia R."/>
            <person name="Han C."/>
            <person name="Goodwin L."/>
            <person name="Chen A."/>
            <person name="Palaniappan K."/>
            <person name="Land M."/>
            <person name="Hauser L."/>
            <person name="Chang Y."/>
            <person name="Jeffries C."/>
            <person name="Brambilla E."/>
            <person name="Kopitz M."/>
            <person name="Rohde M."/>
            <person name="Goker M."/>
            <person name="Tindall B."/>
            <person name="Detter J."/>
            <person name="Woyke T."/>
            <person name="Bristow J."/>
            <person name="Eisen J."/>
            <person name="Markowitz V."/>
            <person name="Hugenholtz P."/>
            <person name="Klenk H."/>
            <person name="Kyrpides N."/>
        </authorList>
    </citation>
    <scope>NUCLEOTIDE SEQUENCE [LARGE SCALE GENOMIC DNA]</scope>
    <source>
        <strain evidence="8">ATCC 43766 / DSM 16922 / JCM 21250 / NBRC 16016 / NCTC 11634 / CL345/78</strain>
    </source>
</reference>
<keyword evidence="8" id="KW-1185">Reference proteome</keyword>
<organism evidence="7 8">
    <name type="scientific">Weeksella virosa (strain ATCC 43766 / DSM 16922 / JCM 21250 / CCUG 30538 / CDC 9751 / IAM 14551 / NBRC 16016 / NCTC 11634 / CL345/78)</name>
    <dbReference type="NCBI Taxonomy" id="865938"/>
    <lineage>
        <taxon>Bacteria</taxon>
        <taxon>Pseudomonadati</taxon>
        <taxon>Bacteroidota</taxon>
        <taxon>Flavobacteriia</taxon>
        <taxon>Flavobacteriales</taxon>
        <taxon>Weeksellaceae</taxon>
        <taxon>Weeksella</taxon>
    </lineage>
</organism>
<dbReference type="EMBL" id="CP002455">
    <property type="protein sequence ID" value="ADX67669.1"/>
    <property type="molecule type" value="Genomic_DNA"/>
</dbReference>